<keyword evidence="1" id="KW-0472">Membrane</keyword>
<comment type="caution">
    <text evidence="2">The sequence shown here is derived from an EMBL/GenBank/DDBJ whole genome shotgun (WGS) entry which is preliminary data.</text>
</comment>
<organism evidence="2 3">
    <name type="scientific">Lactarius akahatsu</name>
    <dbReference type="NCBI Taxonomy" id="416441"/>
    <lineage>
        <taxon>Eukaryota</taxon>
        <taxon>Fungi</taxon>
        <taxon>Dikarya</taxon>
        <taxon>Basidiomycota</taxon>
        <taxon>Agaricomycotina</taxon>
        <taxon>Agaricomycetes</taxon>
        <taxon>Russulales</taxon>
        <taxon>Russulaceae</taxon>
        <taxon>Lactarius</taxon>
    </lineage>
</organism>
<protein>
    <submittedName>
        <fullName evidence="2">Uncharacterized protein</fullName>
    </submittedName>
</protein>
<sequence length="164" mass="18126">MDLIEWLGFCLSILGTYGVVIYLRLLIPCYIIPNVSSMLNNAERSLAHAVTIGALPEMSDYRVDLEILGSRFARMRIESHRSPRAFPQIWLAVRHGFTCRLYSLASQIRAVGREVEVAMDERRLSLPATPQFVVITPSIVPAGDTAIPMAHIAEPAPPSTAPVN</sequence>
<keyword evidence="1" id="KW-0812">Transmembrane</keyword>
<feature type="transmembrane region" description="Helical" evidence="1">
    <location>
        <begin position="6"/>
        <end position="27"/>
    </location>
</feature>
<accession>A0AAD4QG88</accession>
<name>A0AAD4QG88_9AGAM</name>
<dbReference type="EMBL" id="JAKELL010000008">
    <property type="protein sequence ID" value="KAH8996897.1"/>
    <property type="molecule type" value="Genomic_DNA"/>
</dbReference>
<dbReference type="Proteomes" id="UP001201163">
    <property type="component" value="Unassembled WGS sequence"/>
</dbReference>
<evidence type="ECO:0000313" key="3">
    <source>
        <dbReference type="Proteomes" id="UP001201163"/>
    </source>
</evidence>
<keyword evidence="3" id="KW-1185">Reference proteome</keyword>
<keyword evidence="1" id="KW-1133">Transmembrane helix</keyword>
<gene>
    <name evidence="2" type="ORF">EDB92DRAFT_1540849</name>
</gene>
<reference evidence="2" key="1">
    <citation type="submission" date="2022-01" db="EMBL/GenBank/DDBJ databases">
        <title>Comparative genomics reveals a dynamic genome evolution in the ectomycorrhizal milk-cap (Lactarius) mushrooms.</title>
        <authorList>
            <consortium name="DOE Joint Genome Institute"/>
            <person name="Lebreton A."/>
            <person name="Tang N."/>
            <person name="Kuo A."/>
            <person name="LaButti K."/>
            <person name="Drula E."/>
            <person name="Barry K."/>
            <person name="Clum A."/>
            <person name="Lipzen A."/>
            <person name="Mousain D."/>
            <person name="Ng V."/>
            <person name="Wang R."/>
            <person name="Wang X."/>
            <person name="Dai Y."/>
            <person name="Henrissat B."/>
            <person name="Grigoriev I.V."/>
            <person name="Guerin-Laguette A."/>
            <person name="Yu F."/>
            <person name="Martin F.M."/>
        </authorList>
    </citation>
    <scope>NUCLEOTIDE SEQUENCE</scope>
    <source>
        <strain evidence="2">QP</strain>
    </source>
</reference>
<evidence type="ECO:0000313" key="2">
    <source>
        <dbReference type="EMBL" id="KAH8996897.1"/>
    </source>
</evidence>
<proteinExistence type="predicted"/>
<dbReference type="AlphaFoldDB" id="A0AAD4QG88"/>
<evidence type="ECO:0000256" key="1">
    <source>
        <dbReference type="SAM" id="Phobius"/>
    </source>
</evidence>